<evidence type="ECO:0008006" key="4">
    <source>
        <dbReference type="Google" id="ProtNLM"/>
    </source>
</evidence>
<dbReference type="OrthoDB" id="9970073at2"/>
<keyword evidence="3" id="KW-1185">Reference proteome</keyword>
<evidence type="ECO:0000313" key="2">
    <source>
        <dbReference type="EMBL" id="SFV73353.1"/>
    </source>
</evidence>
<evidence type="ECO:0000256" key="1">
    <source>
        <dbReference type="SAM" id="SignalP"/>
    </source>
</evidence>
<sequence>MKKISFLLACALLLSTASLASAACSPEEAQKKANEFAAAVQKKSQADPQGYAKIMQELQPQLLKVQQEQNLENMCKFYDDALEKLK</sequence>
<dbReference type="Proteomes" id="UP000186323">
    <property type="component" value="Chromosome I"/>
</dbReference>
<organism evidence="2 3">
    <name type="scientific">Desulfovibrio piger</name>
    <dbReference type="NCBI Taxonomy" id="901"/>
    <lineage>
        <taxon>Bacteria</taxon>
        <taxon>Pseudomonadati</taxon>
        <taxon>Thermodesulfobacteriota</taxon>
        <taxon>Desulfovibrionia</taxon>
        <taxon>Desulfovibrionales</taxon>
        <taxon>Desulfovibrionaceae</taxon>
        <taxon>Desulfovibrio</taxon>
    </lineage>
</organism>
<evidence type="ECO:0000313" key="3">
    <source>
        <dbReference type="Proteomes" id="UP000186323"/>
    </source>
</evidence>
<feature type="signal peptide" evidence="1">
    <location>
        <begin position="1"/>
        <end position="22"/>
    </location>
</feature>
<dbReference type="RefSeq" id="WP_072335009.1">
    <property type="nucleotide sequence ID" value="NZ_CALJDE010000007.1"/>
</dbReference>
<accession>A0A1K1LF59</accession>
<gene>
    <name evidence="2" type="ORF">DESPIGER_1508</name>
</gene>
<dbReference type="EMBL" id="LT630450">
    <property type="protein sequence ID" value="SFV73353.1"/>
    <property type="molecule type" value="Genomic_DNA"/>
</dbReference>
<dbReference type="AlphaFoldDB" id="A0A1K1LF59"/>
<name>A0A1K1LF59_9BACT</name>
<reference evidence="3" key="1">
    <citation type="submission" date="2016-10" db="EMBL/GenBank/DDBJ databases">
        <authorList>
            <person name="Wegmann U."/>
        </authorList>
    </citation>
    <scope>NUCLEOTIDE SEQUENCE [LARGE SCALE GENOMIC DNA]</scope>
</reference>
<protein>
    <recommendedName>
        <fullName evidence="4">Lipoprotein</fullName>
    </recommendedName>
</protein>
<feature type="chain" id="PRO_5012295205" description="Lipoprotein" evidence="1">
    <location>
        <begin position="23"/>
        <end position="86"/>
    </location>
</feature>
<dbReference type="PROSITE" id="PS51257">
    <property type="entry name" value="PROKAR_LIPOPROTEIN"/>
    <property type="match status" value="1"/>
</dbReference>
<proteinExistence type="predicted"/>
<keyword evidence="1" id="KW-0732">Signal</keyword>
<dbReference type="KEGG" id="dpg:DESPIGER_1508"/>